<organism evidence="1 2">
    <name type="scientific">Ideonella livida</name>
    <dbReference type="NCBI Taxonomy" id="2707176"/>
    <lineage>
        <taxon>Bacteria</taxon>
        <taxon>Pseudomonadati</taxon>
        <taxon>Pseudomonadota</taxon>
        <taxon>Betaproteobacteria</taxon>
        <taxon>Burkholderiales</taxon>
        <taxon>Sphaerotilaceae</taxon>
        <taxon>Ideonella</taxon>
    </lineage>
</organism>
<dbReference type="EMBL" id="JAAGOH010000001">
    <property type="protein sequence ID" value="NDY89853.1"/>
    <property type="molecule type" value="Genomic_DNA"/>
</dbReference>
<dbReference type="InterPro" id="IPR023606">
    <property type="entry name" value="CoA-Trfase_III_dom_1_sf"/>
</dbReference>
<comment type="caution">
    <text evidence="1">The sequence shown here is derived from an EMBL/GenBank/DDBJ whole genome shotgun (WGS) entry which is preliminary data.</text>
</comment>
<protein>
    <submittedName>
        <fullName evidence="1">CoA transferase</fullName>
    </submittedName>
</protein>
<name>A0A7C9PEH1_9BURK</name>
<dbReference type="Proteomes" id="UP000484255">
    <property type="component" value="Unassembled WGS sequence"/>
</dbReference>
<dbReference type="GO" id="GO:0016740">
    <property type="term" value="F:transferase activity"/>
    <property type="evidence" value="ECO:0007669"/>
    <property type="project" value="UniProtKB-KW"/>
</dbReference>
<dbReference type="Gene3D" id="3.40.50.10540">
    <property type="entry name" value="Crotonobetainyl-coa:carnitine coa-transferase, domain 1"/>
    <property type="match status" value="1"/>
</dbReference>
<sequence length="497" mass="52254">MLDVLGHPPAPPAPQGAPHLLASLWTGLGLPPAALDQVTLTGPAAVLPSSFAVTVAAQASVAAAGLAAWLALDWRAGAAVAQRSRLRVDSWAAARLFGSHLQVDGQTPPVWDPVSGLYPCGQARGAPGWVRVHANFAHHRDRLLALLGLPTGALTPREAVAAALAGWSAPALEAALMAAGGVGVALRTPAQWAVHPQAVALAARQDFTLPVQVRRLPTPPGQPEAPPRRWPALQGPHAPPWQGLRVLDFSRILAGPVAGRALAWLGAEVLLVNGPHLPNIAVLPETSRGKRSAVLDLRAPGDAQRLRTLVAGAHVWLQAYRPGALEARGWTAEALTRLRPGLVVARLSAWGQVGPWAQQRGFDSLVQSALGLNHEEAEAAGQSTPRALPVQVLDHAAGHLLALGTQVALWRQQQEGGSWTVDVSLAGVGQWLRQLGRTPRDLALPPLSPEGHWQDEASGFGPLRVMPSAWDWSAPWATPWRPAVPPGTDAPVWASAP</sequence>
<evidence type="ECO:0000313" key="1">
    <source>
        <dbReference type="EMBL" id="NDY89853.1"/>
    </source>
</evidence>
<evidence type="ECO:0000313" key="2">
    <source>
        <dbReference type="Proteomes" id="UP000484255"/>
    </source>
</evidence>
<accession>A0A7C9PEH1</accession>
<dbReference type="InterPro" id="IPR003673">
    <property type="entry name" value="CoA-Trfase_fam_III"/>
</dbReference>
<dbReference type="SUPFAM" id="SSF89796">
    <property type="entry name" value="CoA-transferase family III (CaiB/BaiF)"/>
    <property type="match status" value="2"/>
</dbReference>
<reference evidence="1 2" key="1">
    <citation type="submission" date="2020-02" db="EMBL/GenBank/DDBJ databases">
        <title>Ideonella bacterium strain TBM-1.</title>
        <authorList>
            <person name="Chen W.-M."/>
        </authorList>
    </citation>
    <scope>NUCLEOTIDE SEQUENCE [LARGE SCALE GENOMIC DNA]</scope>
    <source>
        <strain evidence="1 2">TBM-1</strain>
    </source>
</reference>
<proteinExistence type="predicted"/>
<keyword evidence="2" id="KW-1185">Reference proteome</keyword>
<dbReference type="RefSeq" id="WP_163455699.1">
    <property type="nucleotide sequence ID" value="NZ_JAAGOH010000001.1"/>
</dbReference>
<dbReference type="InterPro" id="IPR050509">
    <property type="entry name" value="CoA-transferase_III"/>
</dbReference>
<dbReference type="PANTHER" id="PTHR48228">
    <property type="entry name" value="SUCCINYL-COA--D-CITRAMALATE COA-TRANSFERASE"/>
    <property type="match status" value="1"/>
</dbReference>
<dbReference type="AlphaFoldDB" id="A0A7C9PEH1"/>
<dbReference type="Pfam" id="PF02515">
    <property type="entry name" value="CoA_transf_3"/>
    <property type="match status" value="1"/>
</dbReference>
<gene>
    <name evidence="1" type="ORF">G3A44_01445</name>
</gene>
<dbReference type="PANTHER" id="PTHR48228:SF4">
    <property type="entry name" value="BLR3030 PROTEIN"/>
    <property type="match status" value="1"/>
</dbReference>
<keyword evidence="1" id="KW-0808">Transferase</keyword>